<gene>
    <name evidence="1" type="ORF">D3871_20385</name>
</gene>
<evidence type="ECO:0000313" key="2">
    <source>
        <dbReference type="Proteomes" id="UP000265955"/>
    </source>
</evidence>
<dbReference type="EMBL" id="QYUO01000002">
    <property type="protein sequence ID" value="RJF95740.1"/>
    <property type="molecule type" value="Genomic_DNA"/>
</dbReference>
<organism evidence="1 2">
    <name type="scientific">Noviherbaspirillum saxi</name>
    <dbReference type="NCBI Taxonomy" id="2320863"/>
    <lineage>
        <taxon>Bacteria</taxon>
        <taxon>Pseudomonadati</taxon>
        <taxon>Pseudomonadota</taxon>
        <taxon>Betaproteobacteria</taxon>
        <taxon>Burkholderiales</taxon>
        <taxon>Oxalobacteraceae</taxon>
        <taxon>Noviherbaspirillum</taxon>
    </lineage>
</organism>
<protein>
    <submittedName>
        <fullName evidence="1">Uncharacterized protein</fullName>
    </submittedName>
</protein>
<reference evidence="2" key="1">
    <citation type="submission" date="2018-09" db="EMBL/GenBank/DDBJ databases">
        <authorList>
            <person name="Zhu H."/>
        </authorList>
    </citation>
    <scope>NUCLEOTIDE SEQUENCE [LARGE SCALE GENOMIC DNA]</scope>
    <source>
        <strain evidence="2">K1R23-30</strain>
    </source>
</reference>
<name>A0A3A3G6D2_9BURK</name>
<proteinExistence type="predicted"/>
<dbReference type="PROSITE" id="PS51257">
    <property type="entry name" value="PROKAR_LIPOPROTEIN"/>
    <property type="match status" value="1"/>
</dbReference>
<accession>A0A3A3G6D2</accession>
<sequence>MRTSATAGFLSLLVLISGCVTPPFRSTLEDPLTAIDCPTLTAHEKPECENITPEISHGNYELHFVEFDDQGWDYRIRAATDDREGQVPPYGYNRISKRNSDSSKEIPPYGYSQIDHLIDRLTQLLNSQEANGQKPELNIILYVHGWNHLAKSDDEDVMLFRQVLQLQSRMEQNLVDEKKRQYPRKVIGIFVGWEGKQLDISPYALVPTFWSRKAAALRVSRGSVLELFSRLQTIQDYYNGPTESPDCRAQAKPMDSSNSSKENCRIRSLMVGHSFGAWILYSALSGTMIETLHTGRNLNLKEDEKKRYLKRPADLVVLINPAFEAVRYEPLHLAAMAYDSEEIQTPMLITITSTADMMTRTLFPVGRFINTFFEGANSDHQSKAMTRAHGHHPRHFTHSLTAMRGTCPGWLYLPSLVTQIEHPDICKQEDLQKCIKNNADFEIENAMKFYENKRSETGGLNPGWSREFCGDTVLTHYQENSHDNKNPNSPVWNIRTDKSLIDGHSDLATPGLLEFIRQVYNDTILKIR</sequence>
<dbReference type="OrthoDB" id="8437309at2"/>
<dbReference type="Proteomes" id="UP000265955">
    <property type="component" value="Unassembled WGS sequence"/>
</dbReference>
<evidence type="ECO:0000313" key="1">
    <source>
        <dbReference type="EMBL" id="RJF95740.1"/>
    </source>
</evidence>
<comment type="caution">
    <text evidence="1">The sequence shown here is derived from an EMBL/GenBank/DDBJ whole genome shotgun (WGS) entry which is preliminary data.</text>
</comment>
<dbReference type="RefSeq" id="WP_119770887.1">
    <property type="nucleotide sequence ID" value="NZ_QYUO01000002.1"/>
</dbReference>
<dbReference type="AlphaFoldDB" id="A0A3A3G6D2"/>
<keyword evidence="2" id="KW-1185">Reference proteome</keyword>